<feature type="region of interest" description="Disordered" evidence="1">
    <location>
        <begin position="18"/>
        <end position="43"/>
    </location>
</feature>
<evidence type="ECO:0000256" key="1">
    <source>
        <dbReference type="SAM" id="MobiDB-lite"/>
    </source>
</evidence>
<evidence type="ECO:0000313" key="3">
    <source>
        <dbReference type="Proteomes" id="UP000070134"/>
    </source>
</evidence>
<sequence length="177" mass="16632">MLMAAALAVAGCGGQTGSAAQSPAPASSSAATASSSPSSTVSGRATASASAANATVSAIAPGFPSQTLPLMPGATALATSFDASASPAVASLVAGSSTSSASEMLGYYTKTLTGEGFTEVPAASASSSTSASMAAAGTLVRDFVRSNGSETATVTVVTANKQAVATVGVSVAPSSLK</sequence>
<organism evidence="2 3">
    <name type="scientific">Sinomonas atrocyanea</name>
    <dbReference type="NCBI Taxonomy" id="37927"/>
    <lineage>
        <taxon>Bacteria</taxon>
        <taxon>Bacillati</taxon>
        <taxon>Actinomycetota</taxon>
        <taxon>Actinomycetes</taxon>
        <taxon>Micrococcales</taxon>
        <taxon>Micrococcaceae</taxon>
        <taxon>Sinomonas</taxon>
    </lineage>
</organism>
<name>A0A127A0Z0_9MICC</name>
<dbReference type="KEGG" id="satk:SA2016_1800"/>
<reference evidence="2 3" key="1">
    <citation type="submission" date="2016-02" db="EMBL/GenBank/DDBJ databases">
        <title>Complete genome of Sinomonas atrocyanea KCTC 3377.</title>
        <authorList>
            <person name="Kim K.M."/>
        </authorList>
    </citation>
    <scope>NUCLEOTIDE SEQUENCE [LARGE SCALE GENOMIC DNA]</scope>
    <source>
        <strain evidence="2 3">KCTC 3377</strain>
    </source>
</reference>
<evidence type="ECO:0000313" key="2">
    <source>
        <dbReference type="EMBL" id="AMM32474.1"/>
    </source>
</evidence>
<dbReference type="Proteomes" id="UP000070134">
    <property type="component" value="Chromosome"/>
</dbReference>
<proteinExistence type="predicted"/>
<dbReference type="STRING" id="37927.SA2016_1800"/>
<accession>A0A127A0Z0</accession>
<keyword evidence="3" id="KW-1185">Reference proteome</keyword>
<dbReference type="AlphaFoldDB" id="A0A127A0Z0"/>
<protein>
    <submittedName>
        <fullName evidence="2">Uncharacterized protein</fullName>
    </submittedName>
</protein>
<dbReference type="EMBL" id="CP014518">
    <property type="protein sequence ID" value="AMM32474.1"/>
    <property type="molecule type" value="Genomic_DNA"/>
</dbReference>
<gene>
    <name evidence="2" type="ORF">SA2016_1800</name>
</gene>